<dbReference type="Proteomes" id="UP000035642">
    <property type="component" value="Unassembled WGS sequence"/>
</dbReference>
<reference evidence="1" key="1">
    <citation type="submission" date="2012-09" db="EMBL/GenBank/DDBJ databases">
        <authorList>
            <person name="Martin A.A."/>
        </authorList>
    </citation>
    <scope>NUCLEOTIDE SEQUENCE</scope>
</reference>
<dbReference type="AlphaFoldDB" id="A0A0K0DQQ4"/>
<evidence type="ECO:0000313" key="1">
    <source>
        <dbReference type="Proteomes" id="UP000035642"/>
    </source>
</evidence>
<organism evidence="1 2">
    <name type="scientific">Angiostrongylus cantonensis</name>
    <name type="common">Rat lungworm</name>
    <dbReference type="NCBI Taxonomy" id="6313"/>
    <lineage>
        <taxon>Eukaryota</taxon>
        <taxon>Metazoa</taxon>
        <taxon>Ecdysozoa</taxon>
        <taxon>Nematoda</taxon>
        <taxon>Chromadorea</taxon>
        <taxon>Rhabditida</taxon>
        <taxon>Rhabditina</taxon>
        <taxon>Rhabditomorpha</taxon>
        <taxon>Strongyloidea</taxon>
        <taxon>Metastrongylidae</taxon>
        <taxon>Angiostrongylus</taxon>
    </lineage>
</organism>
<proteinExistence type="predicted"/>
<sequence>MWIPASTMFVVYAPALNYDEEEIKAFYMDWERFYREDIHSSRSSLEISMPRSGQEDRLRNRQRWTWESPNGEYHNEIDHIIVNRKVNDGRGNLPMESTITK</sequence>
<name>A0A0K0DQQ4_ANGCA</name>
<evidence type="ECO:0000313" key="2">
    <source>
        <dbReference type="WBParaSite" id="ACAC_0001409301-mRNA-1"/>
    </source>
</evidence>
<dbReference type="WBParaSite" id="ACAC_0001409301-mRNA-1">
    <property type="protein sequence ID" value="ACAC_0001409301-mRNA-1"/>
    <property type="gene ID" value="ACAC_0001409301"/>
</dbReference>
<accession>A0A0K0DQQ4</accession>
<reference evidence="2" key="2">
    <citation type="submission" date="2017-02" db="UniProtKB">
        <authorList>
            <consortium name="WormBaseParasite"/>
        </authorList>
    </citation>
    <scope>IDENTIFICATION</scope>
</reference>
<protein>
    <submittedName>
        <fullName evidence="2">Inhibitor_I29 domain-containing protein</fullName>
    </submittedName>
</protein>
<keyword evidence="1" id="KW-1185">Reference proteome</keyword>